<reference evidence="1" key="2">
    <citation type="journal article" date="2015" name="Fish Shellfish Immunol.">
        <title>Early steps in the European eel (Anguilla anguilla)-Vibrio vulnificus interaction in the gills: Role of the RtxA13 toxin.</title>
        <authorList>
            <person name="Callol A."/>
            <person name="Pajuelo D."/>
            <person name="Ebbesson L."/>
            <person name="Teles M."/>
            <person name="MacKenzie S."/>
            <person name="Amaro C."/>
        </authorList>
    </citation>
    <scope>NUCLEOTIDE SEQUENCE</scope>
</reference>
<proteinExistence type="predicted"/>
<reference evidence="1" key="1">
    <citation type="submission" date="2014-11" db="EMBL/GenBank/DDBJ databases">
        <authorList>
            <person name="Amaro Gonzalez C."/>
        </authorList>
    </citation>
    <scope>NUCLEOTIDE SEQUENCE</scope>
</reference>
<accession>A0A0E9TW14</accession>
<protein>
    <submittedName>
        <fullName evidence="1">Uncharacterized protein</fullName>
    </submittedName>
</protein>
<organism evidence="1">
    <name type="scientific">Anguilla anguilla</name>
    <name type="common">European freshwater eel</name>
    <name type="synonym">Muraena anguilla</name>
    <dbReference type="NCBI Taxonomy" id="7936"/>
    <lineage>
        <taxon>Eukaryota</taxon>
        <taxon>Metazoa</taxon>
        <taxon>Chordata</taxon>
        <taxon>Craniata</taxon>
        <taxon>Vertebrata</taxon>
        <taxon>Euteleostomi</taxon>
        <taxon>Actinopterygii</taxon>
        <taxon>Neopterygii</taxon>
        <taxon>Teleostei</taxon>
        <taxon>Anguilliformes</taxon>
        <taxon>Anguillidae</taxon>
        <taxon>Anguilla</taxon>
    </lineage>
</organism>
<dbReference type="AlphaFoldDB" id="A0A0E9TW14"/>
<sequence>MQHTKVSEVQCFQISVVHLFYYG</sequence>
<name>A0A0E9TW14_ANGAN</name>
<dbReference type="EMBL" id="GBXM01051462">
    <property type="protein sequence ID" value="JAH57115.1"/>
    <property type="molecule type" value="Transcribed_RNA"/>
</dbReference>
<evidence type="ECO:0000313" key="1">
    <source>
        <dbReference type="EMBL" id="JAH57115.1"/>
    </source>
</evidence>